<comment type="caution">
    <text evidence="1">The sequence shown here is derived from an EMBL/GenBank/DDBJ whole genome shotgun (WGS) entry which is preliminary data.</text>
</comment>
<sequence length="66" mass="7719">MSDHFSHIINGLKALRKIYPNKEMVKKMFNTNVRAIEESKDLKSLFLDELIDSLLTHEMRLNKGSE</sequence>
<protein>
    <submittedName>
        <fullName evidence="1">Zf-CCHC domain-containing protein</fullName>
    </submittedName>
</protein>
<name>A0A5B6W9U9_9ROSI</name>
<reference evidence="1" key="1">
    <citation type="submission" date="2019-08" db="EMBL/GenBank/DDBJ databases">
        <authorList>
            <person name="Liu F."/>
        </authorList>
    </citation>
    <scope>NUCLEOTIDE SEQUENCE [LARGE SCALE GENOMIC DNA]</scope>
    <source>
        <strain evidence="1">PA1801</strain>
        <tissue evidence="1">Leaf</tissue>
    </source>
</reference>
<evidence type="ECO:0000313" key="2">
    <source>
        <dbReference type="Proteomes" id="UP000325315"/>
    </source>
</evidence>
<dbReference type="EMBL" id="SMMG02000004">
    <property type="protein sequence ID" value="KAA3478025.1"/>
    <property type="molecule type" value="Genomic_DNA"/>
</dbReference>
<dbReference type="OrthoDB" id="1932348at2759"/>
<accession>A0A5B6W9U9</accession>
<dbReference type="AlphaFoldDB" id="A0A5B6W9U9"/>
<proteinExistence type="predicted"/>
<gene>
    <name evidence="1" type="ORF">EPI10_011867</name>
</gene>
<keyword evidence="2" id="KW-1185">Reference proteome</keyword>
<evidence type="ECO:0000313" key="1">
    <source>
        <dbReference type="EMBL" id="KAA3478025.1"/>
    </source>
</evidence>
<dbReference type="Proteomes" id="UP000325315">
    <property type="component" value="Unassembled WGS sequence"/>
</dbReference>
<organism evidence="1 2">
    <name type="scientific">Gossypium australe</name>
    <dbReference type="NCBI Taxonomy" id="47621"/>
    <lineage>
        <taxon>Eukaryota</taxon>
        <taxon>Viridiplantae</taxon>
        <taxon>Streptophyta</taxon>
        <taxon>Embryophyta</taxon>
        <taxon>Tracheophyta</taxon>
        <taxon>Spermatophyta</taxon>
        <taxon>Magnoliopsida</taxon>
        <taxon>eudicotyledons</taxon>
        <taxon>Gunneridae</taxon>
        <taxon>Pentapetalae</taxon>
        <taxon>rosids</taxon>
        <taxon>malvids</taxon>
        <taxon>Malvales</taxon>
        <taxon>Malvaceae</taxon>
        <taxon>Malvoideae</taxon>
        <taxon>Gossypium</taxon>
    </lineage>
</organism>